<accession>A0A6A5R476</accession>
<dbReference type="OrthoDB" id="3786627at2759"/>
<feature type="region of interest" description="Disordered" evidence="1">
    <location>
        <begin position="42"/>
        <end position="104"/>
    </location>
</feature>
<evidence type="ECO:0000313" key="3">
    <source>
        <dbReference type="Proteomes" id="UP000800096"/>
    </source>
</evidence>
<proteinExistence type="predicted"/>
<feature type="compositionally biased region" description="Basic and acidic residues" evidence="1">
    <location>
        <begin position="42"/>
        <end position="52"/>
    </location>
</feature>
<protein>
    <submittedName>
        <fullName evidence="2">Uncharacterized protein</fullName>
    </submittedName>
</protein>
<keyword evidence="3" id="KW-1185">Reference proteome</keyword>
<dbReference type="AlphaFoldDB" id="A0A6A5R476"/>
<name>A0A6A5R476_AMPQU</name>
<sequence length="183" mass="20076">MAPTSLLRYIFRHGPHPKARVAAPSPRQSTRVAEAAEIATKSLDKQHSHREVMYSNEPSKSPLAYKSRTDSRQSSILDDIAEESSNNSSSDEENESVGQNITAPGLNIRGYTTQELLTATLSEAKMALHAHLDTINTTLGLLDALEGFSATVAVLRDEMMVKKETCEEKMEMLEDVEDAVATT</sequence>
<evidence type="ECO:0000256" key="1">
    <source>
        <dbReference type="SAM" id="MobiDB-lite"/>
    </source>
</evidence>
<evidence type="ECO:0000313" key="2">
    <source>
        <dbReference type="EMBL" id="KAF1920757.1"/>
    </source>
</evidence>
<reference evidence="2" key="1">
    <citation type="journal article" date="2020" name="Stud. Mycol.">
        <title>101 Dothideomycetes genomes: a test case for predicting lifestyles and emergence of pathogens.</title>
        <authorList>
            <person name="Haridas S."/>
            <person name="Albert R."/>
            <person name="Binder M."/>
            <person name="Bloem J."/>
            <person name="Labutti K."/>
            <person name="Salamov A."/>
            <person name="Andreopoulos B."/>
            <person name="Baker S."/>
            <person name="Barry K."/>
            <person name="Bills G."/>
            <person name="Bluhm B."/>
            <person name="Cannon C."/>
            <person name="Castanera R."/>
            <person name="Culley D."/>
            <person name="Daum C."/>
            <person name="Ezra D."/>
            <person name="Gonzalez J."/>
            <person name="Henrissat B."/>
            <person name="Kuo A."/>
            <person name="Liang C."/>
            <person name="Lipzen A."/>
            <person name="Lutzoni F."/>
            <person name="Magnuson J."/>
            <person name="Mondo S."/>
            <person name="Nolan M."/>
            <person name="Ohm R."/>
            <person name="Pangilinan J."/>
            <person name="Park H.-J."/>
            <person name="Ramirez L."/>
            <person name="Alfaro M."/>
            <person name="Sun H."/>
            <person name="Tritt A."/>
            <person name="Yoshinaga Y."/>
            <person name="Zwiers L.-H."/>
            <person name="Turgeon B."/>
            <person name="Goodwin S."/>
            <person name="Spatafora J."/>
            <person name="Crous P."/>
            <person name="Grigoriev I."/>
        </authorList>
    </citation>
    <scope>NUCLEOTIDE SEQUENCE</scope>
    <source>
        <strain evidence="2">HMLAC05119</strain>
    </source>
</reference>
<organism evidence="2 3">
    <name type="scientific">Ampelomyces quisqualis</name>
    <name type="common">Powdery mildew agent</name>
    <dbReference type="NCBI Taxonomy" id="50730"/>
    <lineage>
        <taxon>Eukaryota</taxon>
        <taxon>Fungi</taxon>
        <taxon>Dikarya</taxon>
        <taxon>Ascomycota</taxon>
        <taxon>Pezizomycotina</taxon>
        <taxon>Dothideomycetes</taxon>
        <taxon>Pleosporomycetidae</taxon>
        <taxon>Pleosporales</taxon>
        <taxon>Pleosporineae</taxon>
        <taxon>Phaeosphaeriaceae</taxon>
        <taxon>Ampelomyces</taxon>
    </lineage>
</organism>
<dbReference type="Proteomes" id="UP000800096">
    <property type="component" value="Unassembled WGS sequence"/>
</dbReference>
<dbReference type="EMBL" id="ML979132">
    <property type="protein sequence ID" value="KAF1920757.1"/>
    <property type="molecule type" value="Genomic_DNA"/>
</dbReference>
<gene>
    <name evidence="2" type="ORF">BDU57DRAFT_534504</name>
</gene>